<reference evidence="4 5" key="1">
    <citation type="submission" date="2017-05" db="EMBL/GenBank/DDBJ databases">
        <title>Full genome sequence of Pseudorhodoplanes sinuspersici.</title>
        <authorList>
            <person name="Dastgheib S.M.M."/>
            <person name="Shavandi M."/>
            <person name="Tirandaz H."/>
        </authorList>
    </citation>
    <scope>NUCLEOTIDE SEQUENCE [LARGE SCALE GENOMIC DNA]</scope>
    <source>
        <strain evidence="4 5">RIPI110</strain>
    </source>
</reference>
<dbReference type="GO" id="GO:0008745">
    <property type="term" value="F:N-acetylmuramoyl-L-alanine amidase activity"/>
    <property type="evidence" value="ECO:0007669"/>
    <property type="project" value="UniProtKB-EC"/>
</dbReference>
<organism evidence="4 5">
    <name type="scientific">Pseudorhodoplanes sinuspersici</name>
    <dbReference type="NCBI Taxonomy" id="1235591"/>
    <lineage>
        <taxon>Bacteria</taxon>
        <taxon>Pseudomonadati</taxon>
        <taxon>Pseudomonadota</taxon>
        <taxon>Alphaproteobacteria</taxon>
        <taxon>Hyphomicrobiales</taxon>
        <taxon>Pseudorhodoplanes</taxon>
    </lineage>
</organism>
<gene>
    <name evidence="4" type="ORF">CAK95_27200</name>
</gene>
<evidence type="ECO:0000256" key="3">
    <source>
        <dbReference type="ARBA" id="ARBA00022801"/>
    </source>
</evidence>
<keyword evidence="3" id="KW-0378">Hydrolase</keyword>
<dbReference type="GO" id="GO:0030288">
    <property type="term" value="C:outer membrane-bounded periplasmic space"/>
    <property type="evidence" value="ECO:0007669"/>
    <property type="project" value="TreeGrafter"/>
</dbReference>
<dbReference type="EMBL" id="CP021112">
    <property type="protein sequence ID" value="ARQ02382.1"/>
    <property type="molecule type" value="Genomic_DNA"/>
</dbReference>
<dbReference type="Pfam" id="PF01520">
    <property type="entry name" value="Amidase_3"/>
    <property type="match status" value="1"/>
</dbReference>
<evidence type="ECO:0000256" key="2">
    <source>
        <dbReference type="ARBA" id="ARBA00011901"/>
    </source>
</evidence>
<accession>A0A1W6ZYC0</accession>
<dbReference type="CDD" id="cd02696">
    <property type="entry name" value="MurNAc-LAA"/>
    <property type="match status" value="1"/>
</dbReference>
<dbReference type="AlphaFoldDB" id="A0A1W6ZYC0"/>
<dbReference type="KEGG" id="psin:CAK95_27200"/>
<dbReference type="SMART" id="SM00646">
    <property type="entry name" value="Ami_3"/>
    <property type="match status" value="1"/>
</dbReference>
<evidence type="ECO:0000313" key="4">
    <source>
        <dbReference type="EMBL" id="ARQ02382.1"/>
    </source>
</evidence>
<comment type="catalytic activity">
    <reaction evidence="1">
        <text>Hydrolyzes the link between N-acetylmuramoyl residues and L-amino acid residues in certain cell-wall glycopeptides.</text>
        <dbReference type="EC" id="3.5.1.28"/>
    </reaction>
</comment>
<dbReference type="OrthoDB" id="5451849at2"/>
<dbReference type="Proteomes" id="UP000194137">
    <property type="component" value="Chromosome"/>
</dbReference>
<dbReference type="InterPro" id="IPR050695">
    <property type="entry name" value="N-acetylmuramoyl_amidase_3"/>
</dbReference>
<dbReference type="GO" id="GO:0009253">
    <property type="term" value="P:peptidoglycan catabolic process"/>
    <property type="evidence" value="ECO:0007669"/>
    <property type="project" value="InterPro"/>
</dbReference>
<protein>
    <recommendedName>
        <fullName evidence="2">N-acetylmuramoyl-L-alanine amidase</fullName>
        <ecNumber evidence="2">3.5.1.28</ecNumber>
    </recommendedName>
</protein>
<name>A0A1W6ZYC0_9HYPH</name>
<keyword evidence="5" id="KW-1185">Reference proteome</keyword>
<dbReference type="SUPFAM" id="SSF53187">
    <property type="entry name" value="Zn-dependent exopeptidases"/>
    <property type="match status" value="1"/>
</dbReference>
<proteinExistence type="predicted"/>
<evidence type="ECO:0000256" key="1">
    <source>
        <dbReference type="ARBA" id="ARBA00001561"/>
    </source>
</evidence>
<dbReference type="PANTHER" id="PTHR30404">
    <property type="entry name" value="N-ACETYLMURAMOYL-L-ALANINE AMIDASE"/>
    <property type="match status" value="1"/>
</dbReference>
<sequence length="275" mass="30564">MITNSDFVRRLRFHAVALLVSAVCAAPANAQPKTTPPAPQCDASKFHLILDVGHTPEIPGAISARGDTEYNFNLRLANVIKHKLEEAGFVRTTLLLGTGEAIPSLVRRVSQANAMSADLLLSIHHDSVPQVFKSKWNYEGKDLEYSDRFKGHSIFVSKDNVNYQRSLAFAQLLGGRLKARGMQYTPHYTESFMGSRRRMLLDAENGVYRFDQLVILRTPQTPAVLLEAASIVNRDEELLMGKEEHQLQIAGAVTEAVDKFCAQNMTRTAKATTPR</sequence>
<dbReference type="STRING" id="1235591.CAK95_27200"/>
<dbReference type="PANTHER" id="PTHR30404:SF0">
    <property type="entry name" value="N-ACETYLMURAMOYL-L-ALANINE AMIDASE AMIC"/>
    <property type="match status" value="1"/>
</dbReference>
<dbReference type="InterPro" id="IPR002508">
    <property type="entry name" value="MurNAc-LAA_cat"/>
</dbReference>
<dbReference type="EC" id="3.5.1.28" evidence="2"/>
<dbReference type="RefSeq" id="WP_086090813.1">
    <property type="nucleotide sequence ID" value="NZ_CP021112.1"/>
</dbReference>
<dbReference type="Gene3D" id="3.40.630.40">
    <property type="entry name" value="Zn-dependent exopeptidases"/>
    <property type="match status" value="1"/>
</dbReference>
<evidence type="ECO:0000313" key="5">
    <source>
        <dbReference type="Proteomes" id="UP000194137"/>
    </source>
</evidence>